<evidence type="ECO:0000313" key="9">
    <source>
        <dbReference type="Proteomes" id="UP000662074"/>
    </source>
</evidence>
<organism evidence="8 9">
    <name type="scientific">Mucilaginibacter galii</name>
    <dbReference type="NCBI Taxonomy" id="2005073"/>
    <lineage>
        <taxon>Bacteria</taxon>
        <taxon>Pseudomonadati</taxon>
        <taxon>Bacteroidota</taxon>
        <taxon>Sphingobacteriia</taxon>
        <taxon>Sphingobacteriales</taxon>
        <taxon>Sphingobacteriaceae</taxon>
        <taxon>Mucilaginibacter</taxon>
    </lineage>
</organism>
<accession>A0A917N2A8</accession>
<dbReference type="PROSITE" id="PS50109">
    <property type="entry name" value="HIS_KIN"/>
    <property type="match status" value="1"/>
</dbReference>
<dbReference type="InterPro" id="IPR003594">
    <property type="entry name" value="HATPase_dom"/>
</dbReference>
<gene>
    <name evidence="8" type="ORF">GCM10011425_25310</name>
</gene>
<keyword evidence="6" id="KW-1133">Transmembrane helix</keyword>
<dbReference type="CDD" id="cd00082">
    <property type="entry name" value="HisKA"/>
    <property type="match status" value="1"/>
</dbReference>
<keyword evidence="6" id="KW-0472">Membrane</keyword>
<keyword evidence="3" id="KW-0597">Phosphoprotein</keyword>
<feature type="transmembrane region" description="Helical" evidence="6">
    <location>
        <begin position="64"/>
        <end position="88"/>
    </location>
</feature>
<feature type="transmembrane region" description="Helical" evidence="6">
    <location>
        <begin position="100"/>
        <end position="125"/>
    </location>
</feature>
<evidence type="ECO:0000313" key="8">
    <source>
        <dbReference type="EMBL" id="GGI51319.1"/>
    </source>
</evidence>
<dbReference type="Gene3D" id="3.30.565.10">
    <property type="entry name" value="Histidine kinase-like ATPase, C-terminal domain"/>
    <property type="match status" value="1"/>
</dbReference>
<dbReference type="EMBL" id="BMDO01000006">
    <property type="protein sequence ID" value="GGI51319.1"/>
    <property type="molecule type" value="Genomic_DNA"/>
</dbReference>
<dbReference type="RefSeq" id="WP_188417287.1">
    <property type="nucleotide sequence ID" value="NZ_BMDO01000006.1"/>
</dbReference>
<dbReference type="InterPro" id="IPR004358">
    <property type="entry name" value="Sig_transdc_His_kin-like_C"/>
</dbReference>
<dbReference type="Gene3D" id="1.10.287.130">
    <property type="match status" value="1"/>
</dbReference>
<dbReference type="SMART" id="SM00387">
    <property type="entry name" value="HATPase_c"/>
    <property type="match status" value="1"/>
</dbReference>
<feature type="transmembrane region" description="Helical" evidence="6">
    <location>
        <begin position="131"/>
        <end position="149"/>
    </location>
</feature>
<dbReference type="PANTHER" id="PTHR43304">
    <property type="entry name" value="PHYTOCHROME-LIKE PROTEIN CPH1"/>
    <property type="match status" value="1"/>
</dbReference>
<dbReference type="InterPro" id="IPR036890">
    <property type="entry name" value="HATPase_C_sf"/>
</dbReference>
<evidence type="ECO:0000256" key="5">
    <source>
        <dbReference type="ARBA" id="ARBA00022777"/>
    </source>
</evidence>
<dbReference type="Pfam" id="PF02518">
    <property type="entry name" value="HATPase_c"/>
    <property type="match status" value="1"/>
</dbReference>
<evidence type="ECO:0000256" key="6">
    <source>
        <dbReference type="SAM" id="Phobius"/>
    </source>
</evidence>
<keyword evidence="4" id="KW-0808">Transferase</keyword>
<evidence type="ECO:0000256" key="4">
    <source>
        <dbReference type="ARBA" id="ARBA00022679"/>
    </source>
</evidence>
<dbReference type="SUPFAM" id="SSF55874">
    <property type="entry name" value="ATPase domain of HSP90 chaperone/DNA topoisomerase II/histidine kinase"/>
    <property type="match status" value="1"/>
</dbReference>
<dbReference type="PRINTS" id="PR00344">
    <property type="entry name" value="BCTRLSENSOR"/>
</dbReference>
<dbReference type="InterPro" id="IPR052162">
    <property type="entry name" value="Sensor_kinase/Photoreceptor"/>
</dbReference>
<comment type="caution">
    <text evidence="8">The sequence shown here is derived from an EMBL/GenBank/DDBJ whole genome shotgun (WGS) entry which is preliminary data.</text>
</comment>
<dbReference type="Proteomes" id="UP000662074">
    <property type="component" value="Unassembled WGS sequence"/>
</dbReference>
<name>A0A917N2A8_9SPHI</name>
<protein>
    <recommendedName>
        <fullName evidence="2">histidine kinase</fullName>
        <ecNumber evidence="2">2.7.13.3</ecNumber>
    </recommendedName>
</protein>
<evidence type="ECO:0000256" key="2">
    <source>
        <dbReference type="ARBA" id="ARBA00012438"/>
    </source>
</evidence>
<evidence type="ECO:0000256" key="1">
    <source>
        <dbReference type="ARBA" id="ARBA00000085"/>
    </source>
</evidence>
<dbReference type="GO" id="GO:0000155">
    <property type="term" value="F:phosphorelay sensor kinase activity"/>
    <property type="evidence" value="ECO:0007669"/>
    <property type="project" value="InterPro"/>
</dbReference>
<dbReference type="InterPro" id="IPR036097">
    <property type="entry name" value="HisK_dim/P_sf"/>
</dbReference>
<feature type="domain" description="Histidine kinase" evidence="7">
    <location>
        <begin position="205"/>
        <end position="415"/>
    </location>
</feature>
<dbReference type="SUPFAM" id="SSF47384">
    <property type="entry name" value="Homodimeric domain of signal transducing histidine kinase"/>
    <property type="match status" value="1"/>
</dbReference>
<dbReference type="Pfam" id="PF25487">
    <property type="entry name" value="ETR1_N"/>
    <property type="match status" value="1"/>
</dbReference>
<keyword evidence="9" id="KW-1185">Reference proteome</keyword>
<keyword evidence="5" id="KW-0418">Kinase</keyword>
<dbReference type="PANTHER" id="PTHR43304:SF1">
    <property type="entry name" value="PAC DOMAIN-CONTAINING PROTEIN"/>
    <property type="match status" value="1"/>
</dbReference>
<keyword evidence="6" id="KW-0812">Transmembrane</keyword>
<comment type="catalytic activity">
    <reaction evidence="1">
        <text>ATP + protein L-histidine = ADP + protein N-phospho-L-histidine.</text>
        <dbReference type="EC" id="2.7.13.3"/>
    </reaction>
</comment>
<evidence type="ECO:0000256" key="3">
    <source>
        <dbReference type="ARBA" id="ARBA00022553"/>
    </source>
</evidence>
<dbReference type="InterPro" id="IPR058544">
    <property type="entry name" value="ETR1_N"/>
</dbReference>
<dbReference type="AlphaFoldDB" id="A0A917N2A8"/>
<reference evidence="8" key="1">
    <citation type="journal article" date="2014" name="Int. J. Syst. Evol. Microbiol.">
        <title>Complete genome sequence of Corynebacterium casei LMG S-19264T (=DSM 44701T), isolated from a smear-ripened cheese.</title>
        <authorList>
            <consortium name="US DOE Joint Genome Institute (JGI-PGF)"/>
            <person name="Walter F."/>
            <person name="Albersmeier A."/>
            <person name="Kalinowski J."/>
            <person name="Ruckert C."/>
        </authorList>
    </citation>
    <scope>NUCLEOTIDE SEQUENCE</scope>
    <source>
        <strain evidence="8">CCM 8711</strain>
    </source>
</reference>
<dbReference type="InterPro" id="IPR005467">
    <property type="entry name" value="His_kinase_dom"/>
</dbReference>
<reference evidence="8" key="2">
    <citation type="submission" date="2020-09" db="EMBL/GenBank/DDBJ databases">
        <authorList>
            <person name="Sun Q."/>
            <person name="Sedlacek I."/>
        </authorList>
    </citation>
    <scope>NUCLEOTIDE SEQUENCE</scope>
    <source>
        <strain evidence="8">CCM 8711</strain>
    </source>
</reference>
<dbReference type="EC" id="2.7.13.3" evidence="2"/>
<evidence type="ECO:0000259" key="7">
    <source>
        <dbReference type="PROSITE" id="PS50109"/>
    </source>
</evidence>
<sequence length="415" mass="46944">MITPFTLLKPAPICGTNCLQTHEHLNGAPKANLANQAADFFTNLFDTSSWPPRWHCGTWTDFHGWVYIISDIAIWASYFLIPVLLIRMVTKRKDVPFLKIFWLFGAFIILCGTTHLIDAAIFWWPAYRLSALLRFLTAVVSCVTVFALYKVLPEIFSLRSVADLEHEIKERKAIEIKLEAHEIALNNSLELLSQHNQQLKNFTHILSHNIRNHASNIALLTELLDTSLMNEDDADVIHKIKKVSDGLNTTLNDLSAAIKIRESVLKPENLHFKAVTQKVISILDTDLNINRAVVNVDFKVETVSFPSIYLESILMNLISNSIKYRKEDTPPQINIRTYKNENGHTVLEHADNGVGIDLALHGDKIFGLYKTFHQNKNANGVGLFLVKNQVETQGGQIIAESQPNHGTTFKIIFNE</sequence>
<proteinExistence type="predicted"/>
<dbReference type="InterPro" id="IPR003661">
    <property type="entry name" value="HisK_dim/P_dom"/>
</dbReference>